<dbReference type="InterPro" id="IPR050059">
    <property type="entry name" value="ATP_synthase_B_chain"/>
</dbReference>
<keyword evidence="5 13" id="KW-0812">Transmembrane</keyword>
<evidence type="ECO:0000256" key="10">
    <source>
        <dbReference type="ARBA" id="ARBA00023310"/>
    </source>
</evidence>
<keyword evidence="8 13" id="KW-0406">Ion transport</keyword>
<keyword evidence="2 13" id="KW-0813">Transport</keyword>
<evidence type="ECO:0000313" key="16">
    <source>
        <dbReference type="EMBL" id="OLU39235.1"/>
    </source>
</evidence>
<keyword evidence="10 13" id="KW-0066">ATP synthesis</keyword>
<dbReference type="Pfam" id="PF00430">
    <property type="entry name" value="ATP-synt_B"/>
    <property type="match status" value="1"/>
</dbReference>
<keyword evidence="9 13" id="KW-0472">Membrane</keyword>
<evidence type="ECO:0000256" key="9">
    <source>
        <dbReference type="ARBA" id="ARBA00023136"/>
    </source>
</evidence>
<comment type="subunit">
    <text evidence="13">F-type ATPases have 2 components, F(1) - the catalytic core - and F(0) - the membrane proton channel. F(1) has five subunits: alpha(3), beta(3), gamma(1), delta(1), epsilon(1). F(0) has three main subunits: a(1), b(2) and c(10-14). The alpha and beta chains form an alternating ring which encloses part of the gamma chain. F(1) is attached to F(0) by a central stalk formed by the gamma and epsilon chains, while a peripheral stalk is formed by the delta and b chains.</text>
</comment>
<keyword evidence="4 13" id="KW-0138">CF(0)</keyword>
<keyword evidence="3 13" id="KW-1003">Cell membrane</keyword>
<evidence type="ECO:0000256" key="2">
    <source>
        <dbReference type="ARBA" id="ARBA00022448"/>
    </source>
</evidence>
<dbReference type="EMBL" id="MPJW01000139">
    <property type="protein sequence ID" value="OLU39235.1"/>
    <property type="molecule type" value="Genomic_DNA"/>
</dbReference>
<dbReference type="GO" id="GO:0046961">
    <property type="term" value="F:proton-transporting ATPase activity, rotational mechanism"/>
    <property type="evidence" value="ECO:0007669"/>
    <property type="project" value="TreeGrafter"/>
</dbReference>
<dbReference type="HAMAP" id="MF_01398">
    <property type="entry name" value="ATP_synth_b_bprime"/>
    <property type="match status" value="1"/>
</dbReference>
<dbReference type="InterPro" id="IPR002146">
    <property type="entry name" value="ATP_synth_b/b'su_bac/chlpt"/>
</dbReference>
<name>A0A1U7NFP0_9FIRM</name>
<keyword evidence="15" id="KW-0175">Coiled coil</keyword>
<comment type="subcellular location">
    <subcellularLocation>
        <location evidence="13">Cell membrane</location>
        <topology evidence="13">Single-pass membrane protein</topology>
    </subcellularLocation>
    <subcellularLocation>
        <location evidence="12">Endomembrane system</location>
        <topology evidence="12">Single-pass membrane protein</topology>
    </subcellularLocation>
</comment>
<proteinExistence type="inferred from homology"/>
<feature type="coiled-coil region" evidence="15">
    <location>
        <begin position="85"/>
        <end position="135"/>
    </location>
</feature>
<dbReference type="PANTHER" id="PTHR33445:SF1">
    <property type="entry name" value="ATP SYNTHASE SUBUNIT B"/>
    <property type="match status" value="1"/>
</dbReference>
<dbReference type="GO" id="GO:0005886">
    <property type="term" value="C:plasma membrane"/>
    <property type="evidence" value="ECO:0007669"/>
    <property type="project" value="UniProtKB-SubCell"/>
</dbReference>
<evidence type="ECO:0000256" key="7">
    <source>
        <dbReference type="ARBA" id="ARBA00022989"/>
    </source>
</evidence>
<dbReference type="InterPro" id="IPR028987">
    <property type="entry name" value="ATP_synth_B-like_membr_sf"/>
</dbReference>
<dbReference type="NCBIfam" id="TIGR01144">
    <property type="entry name" value="ATP_synt_b"/>
    <property type="match status" value="1"/>
</dbReference>
<reference evidence="16 17" key="1">
    <citation type="submission" date="2016-11" db="EMBL/GenBank/DDBJ databases">
        <title>Description of two novel members of the family Erysipelotrichaceae: Ileibacterium lipovorans gen. nov., sp. nov. and Dubosiella newyorkensis, gen. nov., sp. nov.</title>
        <authorList>
            <person name="Cox L.M."/>
            <person name="Sohn J."/>
            <person name="Tyrrell K.L."/>
            <person name="Citron D.M."/>
            <person name="Lawson P.A."/>
            <person name="Patel N.B."/>
            <person name="Iizumi T."/>
            <person name="Perez-Perez G.I."/>
            <person name="Goldstein E.J."/>
            <person name="Blaser M.J."/>
        </authorList>
    </citation>
    <scope>NUCLEOTIDE SEQUENCE [LARGE SCALE GENOMIC DNA]</scope>
    <source>
        <strain evidence="16 17">NYU-BL-A3</strain>
    </source>
</reference>
<evidence type="ECO:0000256" key="3">
    <source>
        <dbReference type="ARBA" id="ARBA00022475"/>
    </source>
</evidence>
<dbReference type="Gene3D" id="6.10.250.1580">
    <property type="match status" value="1"/>
</dbReference>
<evidence type="ECO:0000256" key="6">
    <source>
        <dbReference type="ARBA" id="ARBA00022781"/>
    </source>
</evidence>
<dbReference type="PANTHER" id="PTHR33445">
    <property type="entry name" value="ATP SYNTHASE SUBUNIT B', CHLOROPLASTIC"/>
    <property type="match status" value="1"/>
</dbReference>
<comment type="function">
    <text evidence="13">Component of the F(0) channel, it forms part of the peripheral stalk, linking F(1) to F(0).</text>
</comment>
<comment type="function">
    <text evidence="11 13">F(1)F(0) ATP synthase produces ATP from ADP in the presence of a proton or sodium gradient. F-type ATPases consist of two structural domains, F(1) containing the extramembraneous catalytic core and F(0) containing the membrane proton channel, linked together by a central stalk and a peripheral stalk. During catalysis, ATP synthesis in the catalytic domain of F(1) is coupled via a rotary mechanism of the central stalk subunits to proton translocation.</text>
</comment>
<accession>A0A1U7NFP0</accession>
<evidence type="ECO:0000256" key="12">
    <source>
        <dbReference type="ARBA" id="ARBA00037847"/>
    </source>
</evidence>
<dbReference type="InterPro" id="IPR005864">
    <property type="entry name" value="ATP_synth_F0_bsu_bac"/>
</dbReference>
<evidence type="ECO:0000256" key="4">
    <source>
        <dbReference type="ARBA" id="ARBA00022547"/>
    </source>
</evidence>
<sequence length="169" mass="19398">MNFTIENYLRISWQDVILVCISSLIIVLVCRKYFWSKLLTFIEKRQQLIQNNINDSERLKKEALEVKDQYDAKMRGAAEQASSIIDNAREQATLEKQQIIDAAQKQASHIEKSAHEEVEREKLEAQTQMRQAITEVAMAAAGQILSQELDEERQKKIIDDFIDSDGLGA</sequence>
<protein>
    <recommendedName>
        <fullName evidence="13">ATP synthase subunit b</fullName>
    </recommendedName>
    <alternativeName>
        <fullName evidence="13">ATP synthase F(0) sector subunit b</fullName>
    </alternativeName>
    <alternativeName>
        <fullName evidence="13">ATPase subunit I</fullName>
    </alternativeName>
    <alternativeName>
        <fullName evidence="13">F-type ATPase subunit b</fullName>
        <shortName evidence="13">F-ATPase subunit b</shortName>
    </alternativeName>
</protein>
<feature type="transmembrane region" description="Helical" evidence="13">
    <location>
        <begin position="16"/>
        <end position="35"/>
    </location>
</feature>
<evidence type="ECO:0000256" key="5">
    <source>
        <dbReference type="ARBA" id="ARBA00022692"/>
    </source>
</evidence>
<evidence type="ECO:0000313" key="17">
    <source>
        <dbReference type="Proteomes" id="UP000186341"/>
    </source>
</evidence>
<dbReference type="GO" id="GO:0046933">
    <property type="term" value="F:proton-transporting ATP synthase activity, rotational mechanism"/>
    <property type="evidence" value="ECO:0007669"/>
    <property type="project" value="UniProtKB-UniRule"/>
</dbReference>
<dbReference type="CDD" id="cd06503">
    <property type="entry name" value="ATP-synt_Fo_b"/>
    <property type="match status" value="1"/>
</dbReference>
<dbReference type="GO" id="GO:0012505">
    <property type="term" value="C:endomembrane system"/>
    <property type="evidence" value="ECO:0007669"/>
    <property type="project" value="UniProtKB-SubCell"/>
</dbReference>
<keyword evidence="7 13" id="KW-1133">Transmembrane helix</keyword>
<dbReference type="AlphaFoldDB" id="A0A1U7NFP0"/>
<dbReference type="SUPFAM" id="SSF81573">
    <property type="entry name" value="F1F0 ATP synthase subunit B, membrane domain"/>
    <property type="match status" value="1"/>
</dbReference>
<evidence type="ECO:0000256" key="1">
    <source>
        <dbReference type="ARBA" id="ARBA00005513"/>
    </source>
</evidence>
<comment type="similarity">
    <text evidence="1 13 14">Belongs to the ATPase B chain family.</text>
</comment>
<organism evidence="16 17">
    <name type="scientific">Ileibacterium valens</name>
    <dbReference type="NCBI Taxonomy" id="1862668"/>
    <lineage>
        <taxon>Bacteria</taxon>
        <taxon>Bacillati</taxon>
        <taxon>Bacillota</taxon>
        <taxon>Erysipelotrichia</taxon>
        <taxon>Erysipelotrichales</taxon>
        <taxon>Erysipelotrichaceae</taxon>
        <taxon>Ileibacterium</taxon>
    </lineage>
</organism>
<evidence type="ECO:0000256" key="11">
    <source>
        <dbReference type="ARBA" id="ARBA00025198"/>
    </source>
</evidence>
<dbReference type="Proteomes" id="UP000186341">
    <property type="component" value="Unassembled WGS sequence"/>
</dbReference>
<gene>
    <name evidence="13" type="primary">atpF</name>
    <name evidence="16" type="ORF">BO222_07065</name>
</gene>
<comment type="caution">
    <text evidence="16">The sequence shown here is derived from an EMBL/GenBank/DDBJ whole genome shotgun (WGS) entry which is preliminary data.</text>
</comment>
<evidence type="ECO:0000256" key="15">
    <source>
        <dbReference type="SAM" id="Coils"/>
    </source>
</evidence>
<evidence type="ECO:0000256" key="13">
    <source>
        <dbReference type="HAMAP-Rule" id="MF_01398"/>
    </source>
</evidence>
<evidence type="ECO:0000256" key="8">
    <source>
        <dbReference type="ARBA" id="ARBA00023065"/>
    </source>
</evidence>
<keyword evidence="6 13" id="KW-0375">Hydrogen ion transport</keyword>
<dbReference type="GO" id="GO:0045259">
    <property type="term" value="C:proton-transporting ATP synthase complex"/>
    <property type="evidence" value="ECO:0007669"/>
    <property type="project" value="UniProtKB-KW"/>
</dbReference>
<keyword evidence="17" id="KW-1185">Reference proteome</keyword>
<evidence type="ECO:0000256" key="14">
    <source>
        <dbReference type="RuleBase" id="RU003848"/>
    </source>
</evidence>